<dbReference type="RefSeq" id="WP_130021175.1">
    <property type="nucleotide sequence ID" value="NZ_SEWF01000015.1"/>
</dbReference>
<dbReference type="InterPro" id="IPR000086">
    <property type="entry name" value="NUDIX_hydrolase_dom"/>
</dbReference>
<dbReference type="AlphaFoldDB" id="A0A4Q5LZJ4"/>
<dbReference type="SUPFAM" id="SSF55811">
    <property type="entry name" value="Nudix"/>
    <property type="match status" value="1"/>
</dbReference>
<accession>A0A4Q5LZJ4</accession>
<dbReference type="PANTHER" id="PTHR43046">
    <property type="entry name" value="GDP-MANNOSE MANNOSYL HYDROLASE"/>
    <property type="match status" value="1"/>
</dbReference>
<name>A0A4Q5LZJ4_9BACT</name>
<dbReference type="PROSITE" id="PS51462">
    <property type="entry name" value="NUDIX"/>
    <property type="match status" value="1"/>
</dbReference>
<dbReference type="OrthoDB" id="9810648at2"/>
<keyword evidence="2 4" id="KW-0378">Hydrolase</keyword>
<dbReference type="InterPro" id="IPR020084">
    <property type="entry name" value="NUDIX_hydrolase_CS"/>
</dbReference>
<dbReference type="GO" id="GO:0016787">
    <property type="term" value="F:hydrolase activity"/>
    <property type="evidence" value="ECO:0007669"/>
    <property type="project" value="UniProtKB-KW"/>
</dbReference>
<proteinExistence type="predicted"/>
<evidence type="ECO:0000259" key="3">
    <source>
        <dbReference type="PROSITE" id="PS51462"/>
    </source>
</evidence>
<dbReference type="Gene3D" id="3.90.79.10">
    <property type="entry name" value="Nucleoside Triphosphate Pyrophosphohydrolase"/>
    <property type="match status" value="1"/>
</dbReference>
<dbReference type="PROSITE" id="PS00893">
    <property type="entry name" value="NUDIX_BOX"/>
    <property type="match status" value="1"/>
</dbReference>
<evidence type="ECO:0000313" key="4">
    <source>
        <dbReference type="EMBL" id="RYU95341.1"/>
    </source>
</evidence>
<gene>
    <name evidence="4" type="ORF">EWM59_11775</name>
</gene>
<keyword evidence="5" id="KW-1185">Reference proteome</keyword>
<dbReference type="PANTHER" id="PTHR43046:SF14">
    <property type="entry name" value="MUTT_NUDIX FAMILY PROTEIN"/>
    <property type="match status" value="1"/>
</dbReference>
<feature type="domain" description="Nudix hydrolase" evidence="3">
    <location>
        <begin position="15"/>
        <end position="146"/>
    </location>
</feature>
<reference evidence="4 5" key="1">
    <citation type="submission" date="2019-02" db="EMBL/GenBank/DDBJ databases">
        <title>Bacterial novel species Emticicia sp. 17J42-9 isolated from soil.</title>
        <authorList>
            <person name="Jung H.-Y."/>
        </authorList>
    </citation>
    <scope>NUCLEOTIDE SEQUENCE [LARGE SCALE GENOMIC DNA]</scope>
    <source>
        <strain evidence="4 5">17J42-9</strain>
    </source>
</reference>
<organism evidence="4 5">
    <name type="scientific">Emticicia agri</name>
    <dbReference type="NCBI Taxonomy" id="2492393"/>
    <lineage>
        <taxon>Bacteria</taxon>
        <taxon>Pseudomonadati</taxon>
        <taxon>Bacteroidota</taxon>
        <taxon>Cytophagia</taxon>
        <taxon>Cytophagales</taxon>
        <taxon>Leadbetterellaceae</taxon>
        <taxon>Emticicia</taxon>
    </lineage>
</organism>
<dbReference type="Proteomes" id="UP000293162">
    <property type="component" value="Unassembled WGS sequence"/>
</dbReference>
<evidence type="ECO:0000313" key="5">
    <source>
        <dbReference type="Proteomes" id="UP000293162"/>
    </source>
</evidence>
<dbReference type="InterPro" id="IPR015797">
    <property type="entry name" value="NUDIX_hydrolase-like_dom_sf"/>
</dbReference>
<dbReference type="EMBL" id="SEWF01000015">
    <property type="protein sequence ID" value="RYU95341.1"/>
    <property type="molecule type" value="Genomic_DNA"/>
</dbReference>
<comment type="caution">
    <text evidence="4">The sequence shown here is derived from an EMBL/GenBank/DDBJ whole genome shotgun (WGS) entry which is preliminary data.</text>
</comment>
<evidence type="ECO:0000256" key="2">
    <source>
        <dbReference type="ARBA" id="ARBA00022801"/>
    </source>
</evidence>
<dbReference type="Pfam" id="PF00293">
    <property type="entry name" value="NUDIX"/>
    <property type="match status" value="1"/>
</dbReference>
<evidence type="ECO:0000256" key="1">
    <source>
        <dbReference type="ARBA" id="ARBA00001946"/>
    </source>
</evidence>
<sequence>MIDEAQEIARKLYSNRIRIRVCGICIENEQVLMVCHKGVINDNEVWLPPGGGMAEGETMAETLIREFKEETGFEVEVGQFWFKNEFIHPPIHAIELYFRVQIKSGELMKGIDPELMPDAQLIKDVRWIPLQKREFFTEEVYLAINS</sequence>
<protein>
    <submittedName>
        <fullName evidence="4">NUDIX hydrolase</fullName>
    </submittedName>
</protein>
<comment type="cofactor">
    <cofactor evidence="1">
        <name>Mg(2+)</name>
        <dbReference type="ChEBI" id="CHEBI:18420"/>
    </cofactor>
</comment>